<organism evidence="1 2">
    <name type="scientific">Methylovulum psychrotolerans</name>
    <dbReference type="NCBI Taxonomy" id="1704499"/>
    <lineage>
        <taxon>Bacteria</taxon>
        <taxon>Pseudomonadati</taxon>
        <taxon>Pseudomonadota</taxon>
        <taxon>Gammaproteobacteria</taxon>
        <taxon>Methylococcales</taxon>
        <taxon>Methylococcaceae</taxon>
        <taxon>Methylovulum</taxon>
    </lineage>
</organism>
<dbReference type="OrthoDB" id="9805017at2"/>
<dbReference type="InterPro" id="IPR013431">
    <property type="entry name" value="Delta_60_rpt"/>
</dbReference>
<dbReference type="Pfam" id="PF17164">
    <property type="entry name" value="DUF5122"/>
    <property type="match status" value="2"/>
</dbReference>
<gene>
    <name evidence="1" type="ORF">CEK71_19320</name>
</gene>
<dbReference type="AlphaFoldDB" id="A0A1Z4C3F1"/>
<dbReference type="Proteomes" id="UP000197019">
    <property type="component" value="Chromosome"/>
</dbReference>
<evidence type="ECO:0000313" key="1">
    <source>
        <dbReference type="EMBL" id="ASF48045.1"/>
    </source>
</evidence>
<accession>A0A1Z4C3F1</accession>
<name>A0A1Z4C3F1_9GAMM</name>
<dbReference type="Gene3D" id="2.80.10.50">
    <property type="match status" value="1"/>
</dbReference>
<dbReference type="KEGG" id="mpsy:CEK71_19320"/>
<dbReference type="EMBL" id="CP022129">
    <property type="protein sequence ID" value="ASF48045.1"/>
    <property type="molecule type" value="Genomic_DNA"/>
</dbReference>
<sequence>MSTNTAPTFLIKNSPIITDLGLDDTAYSIKVQADGKIVVVGTSFDTALFTNFGYGSSAFGVVRYNSDGTLDTSFSDDDKQQTGDDFSATSSVLQSDGKILVAGTSGGTSTFDFSSTYDFTVAATTATATWTARSAAAVLSTPGSPTLTTGR</sequence>
<reference evidence="1 2" key="1">
    <citation type="submission" date="2017-06" db="EMBL/GenBank/DDBJ databases">
        <title>Genome Sequencing of the methanotroph Methylovulum psychrotolerants str. HV10-M2 isolated from a high-altitude environment.</title>
        <authorList>
            <person name="Mateos-Rivera A."/>
        </authorList>
    </citation>
    <scope>NUCLEOTIDE SEQUENCE [LARGE SCALE GENOMIC DNA]</scope>
    <source>
        <strain evidence="1 2">HV10_M2</strain>
    </source>
</reference>
<evidence type="ECO:0000313" key="2">
    <source>
        <dbReference type="Proteomes" id="UP000197019"/>
    </source>
</evidence>
<proteinExistence type="predicted"/>
<protein>
    <submittedName>
        <fullName evidence="1">Uncharacterized protein</fullName>
    </submittedName>
</protein>
<keyword evidence="2" id="KW-1185">Reference proteome</keyword>